<proteinExistence type="predicted"/>
<dbReference type="Gene3D" id="1.20.1250.20">
    <property type="entry name" value="MFS general substrate transporter like domains"/>
    <property type="match status" value="1"/>
</dbReference>
<feature type="transmembrane region" description="Helical" evidence="6">
    <location>
        <begin position="231"/>
        <end position="251"/>
    </location>
</feature>
<evidence type="ECO:0000313" key="8">
    <source>
        <dbReference type="EMBL" id="KID86062.1"/>
    </source>
</evidence>
<dbReference type="GO" id="GO:0016020">
    <property type="term" value="C:membrane"/>
    <property type="evidence" value="ECO:0007669"/>
    <property type="project" value="UniProtKB-SubCell"/>
</dbReference>
<dbReference type="Pfam" id="PF07690">
    <property type="entry name" value="MFS_1"/>
    <property type="match status" value="1"/>
</dbReference>
<feature type="transmembrane region" description="Helical" evidence="6">
    <location>
        <begin position="42"/>
        <end position="61"/>
    </location>
</feature>
<dbReference type="InterPro" id="IPR011701">
    <property type="entry name" value="MFS"/>
</dbReference>
<gene>
    <name evidence="8" type="ORF">MGU_06754</name>
</gene>
<feature type="transmembrane region" description="Helical" evidence="6">
    <location>
        <begin position="474"/>
        <end position="494"/>
    </location>
</feature>
<evidence type="ECO:0000313" key="9">
    <source>
        <dbReference type="Proteomes" id="UP000031192"/>
    </source>
</evidence>
<feature type="transmembrane region" description="Helical" evidence="6">
    <location>
        <begin position="168"/>
        <end position="191"/>
    </location>
</feature>
<dbReference type="PROSITE" id="PS50850">
    <property type="entry name" value="MFS"/>
    <property type="match status" value="1"/>
</dbReference>
<evidence type="ECO:0000256" key="3">
    <source>
        <dbReference type="ARBA" id="ARBA00022989"/>
    </source>
</evidence>
<evidence type="ECO:0000256" key="4">
    <source>
        <dbReference type="ARBA" id="ARBA00023136"/>
    </source>
</evidence>
<dbReference type="SUPFAM" id="SSF103473">
    <property type="entry name" value="MFS general substrate transporter"/>
    <property type="match status" value="1"/>
</dbReference>
<feature type="transmembrane region" description="Helical" evidence="6">
    <location>
        <begin position="103"/>
        <end position="125"/>
    </location>
</feature>
<evidence type="ECO:0000256" key="5">
    <source>
        <dbReference type="SAM" id="MobiDB-lite"/>
    </source>
</evidence>
<keyword evidence="4 6" id="KW-0472">Membrane</keyword>
<dbReference type="InterPro" id="IPR020846">
    <property type="entry name" value="MFS_dom"/>
</dbReference>
<feature type="transmembrane region" description="Helical" evidence="6">
    <location>
        <begin position="438"/>
        <end position="462"/>
    </location>
</feature>
<feature type="domain" description="Major facilitator superfamily (MFS) profile" evidence="7">
    <location>
        <begin position="40"/>
        <end position="499"/>
    </location>
</feature>
<dbReference type="InterPro" id="IPR036259">
    <property type="entry name" value="MFS_trans_sf"/>
</dbReference>
<feature type="transmembrane region" description="Helical" evidence="6">
    <location>
        <begin position="203"/>
        <end position="225"/>
    </location>
</feature>
<dbReference type="PANTHER" id="PTHR23507:SF1">
    <property type="entry name" value="FI18259P1-RELATED"/>
    <property type="match status" value="1"/>
</dbReference>
<feature type="region of interest" description="Disordered" evidence="5">
    <location>
        <begin position="1"/>
        <end position="33"/>
    </location>
</feature>
<dbReference type="OrthoDB" id="194139at2759"/>
<comment type="caution">
    <text evidence="8">The sequence shown here is derived from an EMBL/GenBank/DDBJ whole genome shotgun (WGS) entry which is preliminary data.</text>
</comment>
<comment type="subcellular location">
    <subcellularLocation>
        <location evidence="1">Membrane</location>
        <topology evidence="1">Multi-pass membrane protein</topology>
    </subcellularLocation>
</comment>
<organism evidence="8 9">
    <name type="scientific">Metarhizium guizhouense (strain ARSEF 977)</name>
    <dbReference type="NCBI Taxonomy" id="1276136"/>
    <lineage>
        <taxon>Eukaryota</taxon>
        <taxon>Fungi</taxon>
        <taxon>Dikarya</taxon>
        <taxon>Ascomycota</taxon>
        <taxon>Pezizomycotina</taxon>
        <taxon>Sordariomycetes</taxon>
        <taxon>Hypocreomycetidae</taxon>
        <taxon>Hypocreales</taxon>
        <taxon>Clavicipitaceae</taxon>
        <taxon>Metarhizium</taxon>
    </lineage>
</organism>
<name>A0A0B4H258_METGA</name>
<keyword evidence="3 6" id="KW-1133">Transmembrane helix</keyword>
<dbReference type="HOGENOM" id="CLU_013756_2_1_1"/>
<dbReference type="Proteomes" id="UP000031192">
    <property type="component" value="Unassembled WGS sequence"/>
</dbReference>
<reference evidence="8 9" key="1">
    <citation type="journal article" date="2014" name="Proc. Natl. Acad. Sci. U.S.A.">
        <title>Trajectory and genomic determinants of fungal-pathogen speciation and host adaptation.</title>
        <authorList>
            <person name="Hu X."/>
            <person name="Xiao G."/>
            <person name="Zheng P."/>
            <person name="Shang Y."/>
            <person name="Su Y."/>
            <person name="Zhang X."/>
            <person name="Liu X."/>
            <person name="Zhan S."/>
            <person name="St Leger R.J."/>
            <person name="Wang C."/>
        </authorList>
    </citation>
    <scope>NUCLEOTIDE SEQUENCE [LARGE SCALE GENOMIC DNA]</scope>
    <source>
        <strain evidence="8 9">ARSEF 977</strain>
    </source>
</reference>
<evidence type="ECO:0000256" key="1">
    <source>
        <dbReference type="ARBA" id="ARBA00004141"/>
    </source>
</evidence>
<feature type="transmembrane region" description="Helical" evidence="6">
    <location>
        <begin position="300"/>
        <end position="320"/>
    </location>
</feature>
<evidence type="ECO:0000259" key="7">
    <source>
        <dbReference type="PROSITE" id="PS50850"/>
    </source>
</evidence>
<sequence length="516" mass="55614">MATTHDSAREVRAETTPLLGQSTCRESNQEDEPTSKISTRSVLIIVGICIIVIDFGNYLSFAPQIDILEQIVCKRHGNAKEPLPRPGHASGPDCKGDEIQAELAILVGWMAFCNQVPGIILALPYGFAADKFGRKPVLLLSLMGLILEEIAVRIILGMSDRIPAEAIWAAPLLQLIGGGPQMATSMAFTIITDVFPASQRSSIFFRLSAIILLGELLATPSGALAMSWTPWFPFLAGVAFELIGLAATFALPETMPPPPQQEAPLEERRVLSDDQEEARKQVFSTRSLLQKWSHFGRHGISAKGMINILLVTASFLMASIGREALRFVVQYASKKFSWTIAQSSLLITVKGVINLLSLLFLLPQLSFLMLKHMSTVRVDLVLVQGSVFLLTVGTAIMAFSQQSGAFTAGIVSFSLGWGYYAALRSLATYLVLPSQAGALNTAIALAQSFGAMVSGPVLALSFRWGLAMGGTWVGLPYMVASILFAAAGGLVLCIRLPRQLERTRTGLESTDADVSS</sequence>
<feature type="transmembrane region" description="Helical" evidence="6">
    <location>
        <begin position="137"/>
        <end position="156"/>
    </location>
</feature>
<keyword evidence="2 6" id="KW-0812">Transmembrane</keyword>
<evidence type="ECO:0000256" key="6">
    <source>
        <dbReference type="SAM" id="Phobius"/>
    </source>
</evidence>
<dbReference type="AlphaFoldDB" id="A0A0B4H258"/>
<dbReference type="GO" id="GO:0022857">
    <property type="term" value="F:transmembrane transporter activity"/>
    <property type="evidence" value="ECO:0007669"/>
    <property type="project" value="InterPro"/>
</dbReference>
<feature type="compositionally biased region" description="Basic and acidic residues" evidence="5">
    <location>
        <begin position="1"/>
        <end position="13"/>
    </location>
</feature>
<protein>
    <submittedName>
        <fullName evidence="8">Major facilitator superfamily domain, general substrate transporter</fullName>
    </submittedName>
</protein>
<feature type="transmembrane region" description="Helical" evidence="6">
    <location>
        <begin position="340"/>
        <end position="368"/>
    </location>
</feature>
<dbReference type="PANTHER" id="PTHR23507">
    <property type="entry name" value="ZGC:174356"/>
    <property type="match status" value="1"/>
</dbReference>
<feature type="transmembrane region" description="Helical" evidence="6">
    <location>
        <begin position="380"/>
        <end position="399"/>
    </location>
</feature>
<dbReference type="EMBL" id="AZNH01000024">
    <property type="protein sequence ID" value="KID86062.1"/>
    <property type="molecule type" value="Genomic_DNA"/>
</dbReference>
<accession>A0A0B4H258</accession>
<feature type="transmembrane region" description="Helical" evidence="6">
    <location>
        <begin position="405"/>
        <end position="426"/>
    </location>
</feature>
<keyword evidence="9" id="KW-1185">Reference proteome</keyword>
<evidence type="ECO:0000256" key="2">
    <source>
        <dbReference type="ARBA" id="ARBA00022692"/>
    </source>
</evidence>